<evidence type="ECO:0000313" key="1">
    <source>
        <dbReference type="EMBL" id="RFU15425.1"/>
    </source>
</evidence>
<comment type="caution">
    <text evidence="1">The sequence shown here is derived from an EMBL/GenBank/DDBJ whole genome shotgun (WGS) entry which is preliminary data.</text>
</comment>
<dbReference type="Proteomes" id="UP000264702">
    <property type="component" value="Unassembled WGS sequence"/>
</dbReference>
<keyword evidence="2" id="KW-1185">Reference proteome</keyword>
<dbReference type="AlphaFoldDB" id="A0A372IKN2"/>
<gene>
    <name evidence="1" type="ORF">D0Y96_17340</name>
</gene>
<accession>A0A372IKN2</accession>
<proteinExistence type="predicted"/>
<dbReference type="OrthoDB" id="115912at2"/>
<dbReference type="RefSeq" id="WP_117302401.1">
    <property type="nucleotide sequence ID" value="NZ_QVQT02000006.1"/>
</dbReference>
<reference evidence="1 2" key="1">
    <citation type="submission" date="2018-08" db="EMBL/GenBank/DDBJ databases">
        <title>Acidipila sp. 4G-K13, an acidobacterium isolated from forest soil.</title>
        <authorList>
            <person name="Gao Z.-H."/>
            <person name="Qiu L.-H."/>
        </authorList>
    </citation>
    <scope>NUCLEOTIDE SEQUENCE [LARGE SCALE GENOMIC DNA]</scope>
    <source>
        <strain evidence="1 2">4G-K13</strain>
    </source>
</reference>
<name>A0A372IKN2_9BACT</name>
<protein>
    <submittedName>
        <fullName evidence="1">Uncharacterized protein</fullName>
    </submittedName>
</protein>
<dbReference type="EMBL" id="QVQT01000006">
    <property type="protein sequence ID" value="RFU15425.1"/>
    <property type="molecule type" value="Genomic_DNA"/>
</dbReference>
<organism evidence="1 2">
    <name type="scientific">Paracidobacterium acidisoli</name>
    <dbReference type="NCBI Taxonomy" id="2303751"/>
    <lineage>
        <taxon>Bacteria</taxon>
        <taxon>Pseudomonadati</taxon>
        <taxon>Acidobacteriota</taxon>
        <taxon>Terriglobia</taxon>
        <taxon>Terriglobales</taxon>
        <taxon>Acidobacteriaceae</taxon>
        <taxon>Paracidobacterium</taxon>
    </lineage>
</organism>
<sequence length="213" mass="21811">MALKSGFENKKKVAILGVLLAVLVIVAIYEATQFFGGSSPAPAASAPAAAPAAAPASASSAPAAATTAAEPGGNALKVPVSLTSLDPTLHPEVMAGAEALEYSGNGRNIFSMNSVPAVIEAVRGPVRPNGNAAPAAVAQMGPPPPPPIALRFFGYEAEGGHRKAFLIHGDDIFIAAEGDVVDHHYRVLKINPMSIEVTDLLYNNTQTLPLVQS</sequence>
<evidence type="ECO:0000313" key="2">
    <source>
        <dbReference type="Proteomes" id="UP000264702"/>
    </source>
</evidence>